<evidence type="ECO:0000313" key="11">
    <source>
        <dbReference type="EMBL" id="AUN93887.1"/>
    </source>
</evidence>
<evidence type="ECO:0000256" key="3">
    <source>
        <dbReference type="ARBA" id="ARBA00022679"/>
    </source>
</evidence>
<dbReference type="Pfam" id="PF01909">
    <property type="entry name" value="NTP_transf_2"/>
    <property type="match status" value="1"/>
</dbReference>
<keyword evidence="2" id="KW-1277">Toxin-antitoxin system</keyword>
<dbReference type="AlphaFoldDB" id="A0A2I6S3T5"/>
<evidence type="ECO:0000256" key="6">
    <source>
        <dbReference type="ARBA" id="ARBA00022741"/>
    </source>
</evidence>
<keyword evidence="7" id="KW-0067">ATP-binding</keyword>
<dbReference type="GO" id="GO:0046872">
    <property type="term" value="F:metal ion binding"/>
    <property type="evidence" value="ECO:0007669"/>
    <property type="project" value="UniProtKB-KW"/>
</dbReference>
<dbReference type="GO" id="GO:0005524">
    <property type="term" value="F:ATP binding"/>
    <property type="evidence" value="ECO:0007669"/>
    <property type="project" value="UniProtKB-KW"/>
</dbReference>
<reference evidence="11 12" key="1">
    <citation type="submission" date="2018-01" db="EMBL/GenBank/DDBJ databases">
        <authorList>
            <person name="Fu G.-Y."/>
        </authorList>
    </citation>
    <scope>NUCLEOTIDE SEQUENCE [LARGE SCALE GENOMIC DNA]</scope>
    <source>
        <strain evidence="11 12">SY39</strain>
    </source>
</reference>
<feature type="domain" description="Polymerase nucleotidyl transferase" evidence="10">
    <location>
        <begin position="6"/>
        <end position="92"/>
    </location>
</feature>
<keyword evidence="12" id="KW-1185">Reference proteome</keyword>
<keyword evidence="6" id="KW-0547">Nucleotide-binding</keyword>
<keyword evidence="4" id="KW-0548">Nucleotidyltransferase</keyword>
<evidence type="ECO:0000256" key="8">
    <source>
        <dbReference type="ARBA" id="ARBA00022842"/>
    </source>
</evidence>
<dbReference type="GO" id="GO:0016779">
    <property type="term" value="F:nucleotidyltransferase activity"/>
    <property type="evidence" value="ECO:0007669"/>
    <property type="project" value="UniProtKB-KW"/>
</dbReference>
<sequence length="94" mass="10379">MHPLIETHRDELKALALRFRVRSIKVFGSMARDDGDESSDVDLLVEAEPGTSGFVLGEMQMEAQDLLGRPVDLVTPAALHPLVRARVLDEARSL</sequence>
<evidence type="ECO:0000256" key="2">
    <source>
        <dbReference type="ARBA" id="ARBA00022649"/>
    </source>
</evidence>
<dbReference type="Proteomes" id="UP000242205">
    <property type="component" value="Chromosome"/>
</dbReference>
<keyword evidence="8" id="KW-0460">Magnesium</keyword>
<name>A0A2I6S3T5_9RHOO</name>
<keyword evidence="3 11" id="KW-0808">Transferase</keyword>
<dbReference type="KEGG" id="atw:C0099_02370"/>
<evidence type="ECO:0000256" key="4">
    <source>
        <dbReference type="ARBA" id="ARBA00022695"/>
    </source>
</evidence>
<proteinExistence type="inferred from homology"/>
<dbReference type="EMBL" id="CP025682">
    <property type="protein sequence ID" value="AUN93887.1"/>
    <property type="molecule type" value="Genomic_DNA"/>
</dbReference>
<dbReference type="InterPro" id="IPR002934">
    <property type="entry name" value="Polymerase_NTP_transf_dom"/>
</dbReference>
<evidence type="ECO:0000256" key="9">
    <source>
        <dbReference type="ARBA" id="ARBA00038276"/>
    </source>
</evidence>
<gene>
    <name evidence="11" type="ORF">C0099_02370</name>
</gene>
<dbReference type="PANTHER" id="PTHR33571">
    <property type="entry name" value="SSL8005 PROTEIN"/>
    <property type="match status" value="1"/>
</dbReference>
<comment type="cofactor">
    <cofactor evidence="1">
        <name>Mg(2+)</name>
        <dbReference type="ChEBI" id="CHEBI:18420"/>
    </cofactor>
</comment>
<comment type="similarity">
    <text evidence="9">Belongs to the MntA antitoxin family.</text>
</comment>
<dbReference type="InterPro" id="IPR052038">
    <property type="entry name" value="Type-VII_TA_antitoxin"/>
</dbReference>
<evidence type="ECO:0000256" key="7">
    <source>
        <dbReference type="ARBA" id="ARBA00022840"/>
    </source>
</evidence>
<dbReference type="OrthoDB" id="561385at2"/>
<organism evidence="11 12">
    <name type="scientific">Pseudazoarcus pumilus</name>
    <dbReference type="NCBI Taxonomy" id="2067960"/>
    <lineage>
        <taxon>Bacteria</taxon>
        <taxon>Pseudomonadati</taxon>
        <taxon>Pseudomonadota</taxon>
        <taxon>Betaproteobacteria</taxon>
        <taxon>Rhodocyclales</taxon>
        <taxon>Zoogloeaceae</taxon>
        <taxon>Pseudazoarcus</taxon>
    </lineage>
</organism>
<keyword evidence="5" id="KW-0479">Metal-binding</keyword>
<dbReference type="RefSeq" id="WP_102245961.1">
    <property type="nucleotide sequence ID" value="NZ_CP025682.1"/>
</dbReference>
<protein>
    <submittedName>
        <fullName evidence="11">Nucleotidyltransferase</fullName>
    </submittedName>
</protein>
<evidence type="ECO:0000256" key="1">
    <source>
        <dbReference type="ARBA" id="ARBA00001946"/>
    </source>
</evidence>
<accession>A0A2I6S3T5</accession>
<evidence type="ECO:0000256" key="5">
    <source>
        <dbReference type="ARBA" id="ARBA00022723"/>
    </source>
</evidence>
<evidence type="ECO:0000313" key="12">
    <source>
        <dbReference type="Proteomes" id="UP000242205"/>
    </source>
</evidence>
<evidence type="ECO:0000259" key="10">
    <source>
        <dbReference type="Pfam" id="PF01909"/>
    </source>
</evidence>
<dbReference type="Gene3D" id="3.30.460.10">
    <property type="entry name" value="Beta Polymerase, domain 2"/>
    <property type="match status" value="1"/>
</dbReference>
<dbReference type="SUPFAM" id="SSF81301">
    <property type="entry name" value="Nucleotidyltransferase"/>
    <property type="match status" value="1"/>
</dbReference>
<dbReference type="CDD" id="cd05403">
    <property type="entry name" value="NT_KNTase_like"/>
    <property type="match status" value="1"/>
</dbReference>
<dbReference type="PANTHER" id="PTHR33571:SF12">
    <property type="entry name" value="BSL3053 PROTEIN"/>
    <property type="match status" value="1"/>
</dbReference>
<dbReference type="InterPro" id="IPR043519">
    <property type="entry name" value="NT_sf"/>
</dbReference>